<evidence type="ECO:0000313" key="2">
    <source>
        <dbReference type="EMBL" id="SVC33871.1"/>
    </source>
</evidence>
<gene>
    <name evidence="2" type="ORF">METZ01_LOCUS286725</name>
</gene>
<feature type="non-terminal residue" evidence="2">
    <location>
        <position position="1"/>
    </location>
</feature>
<reference evidence="2" key="1">
    <citation type="submission" date="2018-05" db="EMBL/GenBank/DDBJ databases">
        <authorList>
            <person name="Lanie J.A."/>
            <person name="Ng W.-L."/>
            <person name="Kazmierczak K.M."/>
            <person name="Andrzejewski T.M."/>
            <person name="Davidsen T.M."/>
            <person name="Wayne K.J."/>
            <person name="Tettelin H."/>
            <person name="Glass J.I."/>
            <person name="Rusch D."/>
            <person name="Podicherti R."/>
            <person name="Tsui H.-C.T."/>
            <person name="Winkler M.E."/>
        </authorList>
    </citation>
    <scope>NUCLEOTIDE SEQUENCE</scope>
</reference>
<name>A0A382LG68_9ZZZZ</name>
<protein>
    <submittedName>
        <fullName evidence="2">Uncharacterized protein</fullName>
    </submittedName>
</protein>
<proteinExistence type="predicted"/>
<evidence type="ECO:0000256" key="1">
    <source>
        <dbReference type="SAM" id="MobiDB-lite"/>
    </source>
</evidence>
<feature type="compositionally biased region" description="Basic and acidic residues" evidence="1">
    <location>
        <begin position="1"/>
        <end position="12"/>
    </location>
</feature>
<organism evidence="2">
    <name type="scientific">marine metagenome</name>
    <dbReference type="NCBI Taxonomy" id="408172"/>
    <lineage>
        <taxon>unclassified sequences</taxon>
        <taxon>metagenomes</taxon>
        <taxon>ecological metagenomes</taxon>
    </lineage>
</organism>
<accession>A0A382LG68</accession>
<feature type="region of interest" description="Disordered" evidence="1">
    <location>
        <begin position="1"/>
        <end position="41"/>
    </location>
</feature>
<dbReference type="AlphaFoldDB" id="A0A382LG68"/>
<dbReference type="EMBL" id="UINC01085909">
    <property type="protein sequence ID" value="SVC33871.1"/>
    <property type="molecule type" value="Genomic_DNA"/>
</dbReference>
<sequence length="41" mass="4295">RHDQRTTGRAETADGTVRAGVAPGDPRLARRPPGARPSACL</sequence>
<feature type="non-terminal residue" evidence="2">
    <location>
        <position position="41"/>
    </location>
</feature>